<dbReference type="SUPFAM" id="SSF54373">
    <property type="entry name" value="FAD-linked reductases, C-terminal domain"/>
    <property type="match status" value="1"/>
</dbReference>
<dbReference type="InterPro" id="IPR050281">
    <property type="entry name" value="Flavin_monoamine_oxidase"/>
</dbReference>
<organism evidence="4 5">
    <name type="scientific">Nocardiopsis exhalans</name>
    <dbReference type="NCBI Taxonomy" id="163604"/>
    <lineage>
        <taxon>Bacteria</taxon>
        <taxon>Bacillati</taxon>
        <taxon>Actinomycetota</taxon>
        <taxon>Actinomycetes</taxon>
        <taxon>Streptosporangiales</taxon>
        <taxon>Nocardiopsidaceae</taxon>
        <taxon>Nocardiopsis</taxon>
    </lineage>
</organism>
<reference evidence="4" key="1">
    <citation type="submission" date="2022-06" db="EMBL/GenBank/DDBJ databases">
        <authorList>
            <person name="Ping M."/>
        </authorList>
    </citation>
    <scope>NUCLEOTIDE SEQUENCE</scope>
    <source>
        <strain evidence="4">JCM11759T</strain>
    </source>
</reference>
<feature type="transmembrane region" description="Helical" evidence="2">
    <location>
        <begin position="21"/>
        <end position="41"/>
    </location>
</feature>
<dbReference type="InterPro" id="IPR002937">
    <property type="entry name" value="Amino_oxidase"/>
</dbReference>
<sequence>MGSGRRGSDGNPPTAVSRRSLLVGGGVLLGGAVALGASAHLSRERWDVAVIGAGVTGLSAARNLADHGLSVIVLEARDRIGGQLYTDHTFSSVPVELGAGLIHGREAYTWELVTEAGAETVPVRAGNGTPEPLTTPDPPRADEDAAAYLRRMGVPEERWPPVSVDNESLERWSAVWMREYGLFDWWTVPRENFRVVGGYDSLLPPLSHDLDIRLQHTVDRVRWSGRGVRLDVSGPGGGTQVRADRCVLTLPIGVLKAGDVTFEPELPAGHRDAVDALDRTDALKLVYEFDRAVFPADEDALGWDEDSGFVFWCVSREDPEVVVAWAAGEKARELQGMPTGERFTTGLAALSEALGEEAPEPLARTTHDWAADEFSRGAYLFVPPGAHDAPDSLAVPLEGVVYFAGEPTTGENTVDGAYANGYDTTDVLLSHL</sequence>
<feature type="region of interest" description="Disordered" evidence="1">
    <location>
        <begin position="122"/>
        <end position="141"/>
    </location>
</feature>
<dbReference type="PANTHER" id="PTHR10742:SF410">
    <property type="entry name" value="LYSINE-SPECIFIC HISTONE DEMETHYLASE 2"/>
    <property type="match status" value="1"/>
</dbReference>
<feature type="domain" description="Amine oxidase" evidence="3">
    <location>
        <begin position="56"/>
        <end position="123"/>
    </location>
</feature>
<accession>A0ABY5DCQ2</accession>
<protein>
    <submittedName>
        <fullName evidence="4">FAD-dependent oxidoreductase</fullName>
    </submittedName>
</protein>
<feature type="domain" description="Amine oxidase" evidence="3">
    <location>
        <begin position="193"/>
        <end position="425"/>
    </location>
</feature>
<dbReference type="PANTHER" id="PTHR10742">
    <property type="entry name" value="FLAVIN MONOAMINE OXIDASE"/>
    <property type="match status" value="1"/>
</dbReference>
<keyword evidence="2" id="KW-0472">Membrane</keyword>
<dbReference type="RefSeq" id="WP_254419871.1">
    <property type="nucleotide sequence ID" value="NZ_BAAAJB010000049.1"/>
</dbReference>
<keyword evidence="2" id="KW-1133">Transmembrane helix</keyword>
<name>A0ABY5DCQ2_9ACTN</name>
<gene>
    <name evidence="4" type="ORF">NE857_04110</name>
</gene>
<keyword evidence="2" id="KW-0812">Transmembrane</keyword>
<dbReference type="EMBL" id="CP099837">
    <property type="protein sequence ID" value="USY20846.1"/>
    <property type="molecule type" value="Genomic_DNA"/>
</dbReference>
<keyword evidence="5" id="KW-1185">Reference proteome</keyword>
<dbReference type="Gene3D" id="3.50.50.60">
    <property type="entry name" value="FAD/NAD(P)-binding domain"/>
    <property type="match status" value="2"/>
</dbReference>
<dbReference type="Pfam" id="PF01593">
    <property type="entry name" value="Amino_oxidase"/>
    <property type="match status" value="2"/>
</dbReference>
<dbReference type="Proteomes" id="UP001055940">
    <property type="component" value="Chromosome"/>
</dbReference>
<evidence type="ECO:0000256" key="2">
    <source>
        <dbReference type="SAM" id="Phobius"/>
    </source>
</evidence>
<dbReference type="SUPFAM" id="SSF51905">
    <property type="entry name" value="FAD/NAD(P)-binding domain"/>
    <property type="match status" value="1"/>
</dbReference>
<evidence type="ECO:0000313" key="5">
    <source>
        <dbReference type="Proteomes" id="UP001055940"/>
    </source>
</evidence>
<evidence type="ECO:0000313" key="4">
    <source>
        <dbReference type="EMBL" id="USY20846.1"/>
    </source>
</evidence>
<evidence type="ECO:0000259" key="3">
    <source>
        <dbReference type="Pfam" id="PF01593"/>
    </source>
</evidence>
<dbReference type="InterPro" id="IPR036188">
    <property type="entry name" value="FAD/NAD-bd_sf"/>
</dbReference>
<proteinExistence type="predicted"/>
<dbReference type="InterPro" id="IPR006311">
    <property type="entry name" value="TAT_signal"/>
</dbReference>
<evidence type="ECO:0000256" key="1">
    <source>
        <dbReference type="SAM" id="MobiDB-lite"/>
    </source>
</evidence>
<dbReference type="PROSITE" id="PS51318">
    <property type="entry name" value="TAT"/>
    <property type="match status" value="1"/>
</dbReference>